<dbReference type="RefSeq" id="WP_079940378.1">
    <property type="nucleotide sequence ID" value="NZ_CP019655.1"/>
</dbReference>
<dbReference type="SUPFAM" id="SSF88659">
    <property type="entry name" value="Sigma3 and sigma4 domains of RNA polymerase sigma factors"/>
    <property type="match status" value="1"/>
</dbReference>
<evidence type="ECO:0000313" key="8">
    <source>
        <dbReference type="Proteomes" id="UP000239833"/>
    </source>
</evidence>
<dbReference type="GO" id="GO:0016987">
    <property type="term" value="F:sigma factor activity"/>
    <property type="evidence" value="ECO:0007669"/>
    <property type="project" value="UniProtKB-KW"/>
</dbReference>
<evidence type="ECO:0000259" key="5">
    <source>
        <dbReference type="Pfam" id="PF04542"/>
    </source>
</evidence>
<keyword evidence="2" id="KW-0731">Sigma factor</keyword>
<accession>A0A2L1U437</accession>
<dbReference type="Pfam" id="PF04542">
    <property type="entry name" value="Sigma70_r2"/>
    <property type="match status" value="1"/>
</dbReference>
<dbReference type="AlphaFoldDB" id="A0A2L1U437"/>
<dbReference type="InterPro" id="IPR007630">
    <property type="entry name" value="RNA_pol_sigma70_r4"/>
</dbReference>
<dbReference type="InterPro" id="IPR013324">
    <property type="entry name" value="RNA_pol_sigma_r3/r4-like"/>
</dbReference>
<dbReference type="Gene3D" id="1.20.140.160">
    <property type="match status" value="1"/>
</dbReference>
<dbReference type="Gene3D" id="1.10.1740.10">
    <property type="match status" value="1"/>
</dbReference>
<feature type="domain" description="RNA polymerase sigma-70 region 4" evidence="6">
    <location>
        <begin position="180"/>
        <end position="220"/>
    </location>
</feature>
<gene>
    <name evidence="7" type="primary">sigF_2</name>
    <name evidence="7" type="ORF">ERICIII_03589</name>
</gene>
<evidence type="ECO:0000256" key="3">
    <source>
        <dbReference type="ARBA" id="ARBA00023125"/>
    </source>
</evidence>
<dbReference type="EMBL" id="CP019655">
    <property type="protein sequence ID" value="AVF27699.1"/>
    <property type="molecule type" value="Genomic_DNA"/>
</dbReference>
<evidence type="ECO:0000313" key="7">
    <source>
        <dbReference type="EMBL" id="AVF27699.1"/>
    </source>
</evidence>
<feature type="domain" description="RNA polymerase sigma-70 region 2" evidence="5">
    <location>
        <begin position="15"/>
        <end position="90"/>
    </location>
</feature>
<evidence type="ECO:0000259" key="6">
    <source>
        <dbReference type="Pfam" id="PF04545"/>
    </source>
</evidence>
<dbReference type="GO" id="GO:0003677">
    <property type="term" value="F:DNA binding"/>
    <property type="evidence" value="ECO:0007669"/>
    <property type="project" value="UniProtKB-KW"/>
</dbReference>
<dbReference type="SUPFAM" id="SSF88946">
    <property type="entry name" value="Sigma2 domain of RNA polymerase sigma factors"/>
    <property type="match status" value="1"/>
</dbReference>
<dbReference type="PANTHER" id="PTHR30385">
    <property type="entry name" value="SIGMA FACTOR F FLAGELLAR"/>
    <property type="match status" value="1"/>
</dbReference>
<name>A0A2L1U437_9BACL</name>
<proteinExistence type="predicted"/>
<keyword evidence="3" id="KW-0238">DNA-binding</keyword>
<evidence type="ECO:0000256" key="2">
    <source>
        <dbReference type="ARBA" id="ARBA00023082"/>
    </source>
</evidence>
<dbReference type="InterPro" id="IPR014284">
    <property type="entry name" value="RNA_pol_sigma-70_dom"/>
</dbReference>
<evidence type="ECO:0000256" key="4">
    <source>
        <dbReference type="ARBA" id="ARBA00023163"/>
    </source>
</evidence>
<keyword evidence="1" id="KW-0805">Transcription regulation</keyword>
<dbReference type="CDD" id="cd06171">
    <property type="entry name" value="Sigma70_r4"/>
    <property type="match status" value="1"/>
</dbReference>
<dbReference type="GO" id="GO:0006352">
    <property type="term" value="P:DNA-templated transcription initiation"/>
    <property type="evidence" value="ECO:0007669"/>
    <property type="project" value="InterPro"/>
</dbReference>
<dbReference type="InterPro" id="IPR013325">
    <property type="entry name" value="RNA_pol_sigma_r2"/>
</dbReference>
<sequence length="370" mass="42346">MSIKYNPHLGYEDEMITAYEKMVHSVARKYRSCIGAGLDYDDLVSVGMIGLIQAFRNYDPDRFNGKVTSFSTYAMPMIKWSIQRFLRDKRFTVRVPRSIQEKLTVIRKQGWDQESAESIAERTGWKLSEIREVQRHIAGWSVASLDQAWLNSNKPDEEVTMLDMLPAMTDFTPVHVQDFLSVLKPEERAVLELRMQDQTQTEIAEGLGKSQVYVSRILKKIKDKYTQFQAGTLKNLKREAINMSRGRGNQMVSNPGIEWFVDEVVQTNPTIGLNSQGMYFNQRAVQQIGCKAGQCVQIGYDAAGPRLIIQVSDNGLKLRVQKSDKNGTLRITNKRLTGWLRQKKVPISKRYALQADTDSGFYYIELSRHA</sequence>
<organism evidence="7 8">
    <name type="scientific">Paenibacillus larvae subsp. larvae</name>
    <dbReference type="NCBI Taxonomy" id="147375"/>
    <lineage>
        <taxon>Bacteria</taxon>
        <taxon>Bacillati</taxon>
        <taxon>Bacillota</taxon>
        <taxon>Bacilli</taxon>
        <taxon>Bacillales</taxon>
        <taxon>Paenibacillaceae</taxon>
        <taxon>Paenibacillus</taxon>
    </lineage>
</organism>
<reference evidence="8" key="1">
    <citation type="submission" date="2017-02" db="EMBL/GenBank/DDBJ databases">
        <title>Delineation of Paenibacillus larvae strains originating from foulbrood outbreaks.</title>
        <authorList>
            <person name="Beims H."/>
            <person name="Bunk B."/>
            <person name="Sproeer C."/>
            <person name="Mohr K.I."/>
            <person name="Pradella S."/>
            <person name="Guenther G."/>
            <person name="Rohde M."/>
            <person name="von der Ohe W."/>
            <person name="Steinert M."/>
        </authorList>
    </citation>
    <scope>NUCLEOTIDE SEQUENCE [LARGE SCALE GENOMIC DNA]</scope>
    <source>
        <strain evidence="8">Eric_III</strain>
    </source>
</reference>
<dbReference type="NCBIfam" id="TIGR02937">
    <property type="entry name" value="sigma70-ECF"/>
    <property type="match status" value="1"/>
</dbReference>
<dbReference type="Pfam" id="PF04545">
    <property type="entry name" value="Sigma70_r4"/>
    <property type="match status" value="1"/>
</dbReference>
<dbReference type="InterPro" id="IPR007627">
    <property type="entry name" value="RNA_pol_sigma70_r2"/>
</dbReference>
<protein>
    <submittedName>
        <fullName evidence="7">RNA polymerase sigma-F factor SigF</fullName>
    </submittedName>
</protein>
<keyword evidence="4" id="KW-0804">Transcription</keyword>
<evidence type="ECO:0000256" key="1">
    <source>
        <dbReference type="ARBA" id="ARBA00023015"/>
    </source>
</evidence>
<dbReference type="Proteomes" id="UP000239833">
    <property type="component" value="Chromosome"/>
</dbReference>